<organism evidence="3 4">
    <name type="scientific">Christiangramia gaetbulicola</name>
    <dbReference type="NCBI Taxonomy" id="703340"/>
    <lineage>
        <taxon>Bacteria</taxon>
        <taxon>Pseudomonadati</taxon>
        <taxon>Bacteroidota</taxon>
        <taxon>Flavobacteriia</taxon>
        <taxon>Flavobacteriales</taxon>
        <taxon>Flavobacteriaceae</taxon>
        <taxon>Christiangramia</taxon>
    </lineage>
</organism>
<feature type="region of interest" description="Disordered" evidence="1">
    <location>
        <begin position="76"/>
        <end position="100"/>
    </location>
</feature>
<evidence type="ECO:0000313" key="3">
    <source>
        <dbReference type="EMBL" id="PTX43390.1"/>
    </source>
</evidence>
<keyword evidence="4" id="KW-1185">Reference proteome</keyword>
<dbReference type="AlphaFoldDB" id="A0A2T6AHS6"/>
<feature type="chain" id="PRO_5015452458" description="Membrane or secreted protein" evidence="2">
    <location>
        <begin position="25"/>
        <end position="100"/>
    </location>
</feature>
<protein>
    <recommendedName>
        <fullName evidence="5">Membrane or secreted protein</fullName>
    </recommendedName>
</protein>
<keyword evidence="2" id="KW-0732">Signal</keyword>
<comment type="caution">
    <text evidence="3">The sequence shown here is derived from an EMBL/GenBank/DDBJ whole genome shotgun (WGS) entry which is preliminary data.</text>
</comment>
<dbReference type="PROSITE" id="PS51257">
    <property type="entry name" value="PROKAR_LIPOPROTEIN"/>
    <property type="match status" value="1"/>
</dbReference>
<feature type="signal peptide" evidence="2">
    <location>
        <begin position="1"/>
        <end position="24"/>
    </location>
</feature>
<evidence type="ECO:0000256" key="2">
    <source>
        <dbReference type="SAM" id="SignalP"/>
    </source>
</evidence>
<dbReference type="OrthoDB" id="1451261at2"/>
<accession>A0A2T6AHS6</accession>
<name>A0A2T6AHS6_9FLAO</name>
<feature type="compositionally biased region" description="Basic and acidic residues" evidence="1">
    <location>
        <begin position="25"/>
        <end position="34"/>
    </location>
</feature>
<evidence type="ECO:0008006" key="5">
    <source>
        <dbReference type="Google" id="ProtNLM"/>
    </source>
</evidence>
<sequence length="100" mass="11234">MKHLIKSSLILLAISLLLVSCRNTDEDTKEKTEVEQMMEDPNNEVKVKDGGDKIKIETPEGTEVKIKKDDGEYKEKIDRADGSESKVKVDNGEVKVKTDN</sequence>
<gene>
    <name evidence="3" type="ORF">C8P64_1917</name>
</gene>
<dbReference type="EMBL" id="QBKQ01000002">
    <property type="protein sequence ID" value="PTX43390.1"/>
    <property type="molecule type" value="Genomic_DNA"/>
</dbReference>
<dbReference type="RefSeq" id="WP_108171820.1">
    <property type="nucleotide sequence ID" value="NZ_QBKQ01000002.1"/>
</dbReference>
<feature type="region of interest" description="Disordered" evidence="1">
    <location>
        <begin position="25"/>
        <end position="49"/>
    </location>
</feature>
<proteinExistence type="predicted"/>
<reference evidence="3 4" key="1">
    <citation type="submission" date="2018-04" db="EMBL/GenBank/DDBJ databases">
        <title>Genomic Encyclopedia of Archaeal and Bacterial Type Strains, Phase II (KMG-II): from individual species to whole genera.</title>
        <authorList>
            <person name="Goeker M."/>
        </authorList>
    </citation>
    <scope>NUCLEOTIDE SEQUENCE [LARGE SCALE GENOMIC DNA]</scope>
    <source>
        <strain evidence="3 4">DSM 23082</strain>
    </source>
</reference>
<dbReference type="Proteomes" id="UP000244174">
    <property type="component" value="Unassembled WGS sequence"/>
</dbReference>
<evidence type="ECO:0000256" key="1">
    <source>
        <dbReference type="SAM" id="MobiDB-lite"/>
    </source>
</evidence>
<evidence type="ECO:0000313" key="4">
    <source>
        <dbReference type="Proteomes" id="UP000244174"/>
    </source>
</evidence>